<protein>
    <submittedName>
        <fullName evidence="7">Sterol desaturase family protein</fullName>
    </submittedName>
</protein>
<evidence type="ECO:0000256" key="1">
    <source>
        <dbReference type="ARBA" id="ARBA00004370"/>
    </source>
</evidence>
<name>A0A3N4PN95_9BACT</name>
<dbReference type="GO" id="GO:0005506">
    <property type="term" value="F:iron ion binding"/>
    <property type="evidence" value="ECO:0007669"/>
    <property type="project" value="InterPro"/>
</dbReference>
<comment type="caution">
    <text evidence="7">The sequence shown here is derived from an EMBL/GenBank/DDBJ whole genome shotgun (WGS) entry which is preliminary data.</text>
</comment>
<feature type="transmembrane region" description="Helical" evidence="5">
    <location>
        <begin position="94"/>
        <end position="113"/>
    </location>
</feature>
<dbReference type="PANTHER" id="PTHR11863">
    <property type="entry name" value="STEROL DESATURASE"/>
    <property type="match status" value="1"/>
</dbReference>
<gene>
    <name evidence="7" type="ORF">EGT74_25830</name>
</gene>
<evidence type="ECO:0000313" key="8">
    <source>
        <dbReference type="Proteomes" id="UP000278351"/>
    </source>
</evidence>
<keyword evidence="8" id="KW-1185">Reference proteome</keyword>
<proteinExistence type="predicted"/>
<feature type="transmembrane region" description="Helical" evidence="5">
    <location>
        <begin position="54"/>
        <end position="74"/>
    </location>
</feature>
<dbReference type="Proteomes" id="UP000278351">
    <property type="component" value="Unassembled WGS sequence"/>
</dbReference>
<evidence type="ECO:0000256" key="4">
    <source>
        <dbReference type="ARBA" id="ARBA00023136"/>
    </source>
</evidence>
<evidence type="ECO:0000256" key="3">
    <source>
        <dbReference type="ARBA" id="ARBA00022989"/>
    </source>
</evidence>
<sequence length="250" mass="30488">MPWFDRWIAIFTLIALRYFIIAGVAFLLCYVFLRRRILLRKIQQRFPKNSDYAREILFSFLTILLFSLGVMVVLRKPVVDYTFYYRNIADYGMVWFIAAFPIMFFIHDTYFYWMHRFMHWKPVFPAVHKVHHLSTNPSPWAAFAFHPLEAVIEIGILPVLVFTMPLTYPHLISLFVVQMVYNVYGHLGWELYPRWFARNRIGKWINTSFNHNQHHQFFKGNYGLYFLWWDRWMGTIRKDYEEKYETVAHR</sequence>
<dbReference type="GO" id="GO:0016020">
    <property type="term" value="C:membrane"/>
    <property type="evidence" value="ECO:0007669"/>
    <property type="project" value="UniProtKB-SubCell"/>
</dbReference>
<dbReference type="AlphaFoldDB" id="A0A3N4PN95"/>
<reference evidence="7 8" key="1">
    <citation type="submission" date="2018-11" db="EMBL/GenBank/DDBJ databases">
        <title>Chitinophaga lutea sp.nov., isolate from arsenic contaminated soil.</title>
        <authorList>
            <person name="Zong Y."/>
        </authorList>
    </citation>
    <scope>NUCLEOTIDE SEQUENCE [LARGE SCALE GENOMIC DNA]</scope>
    <source>
        <strain evidence="7 8">ZY74</strain>
    </source>
</reference>
<keyword evidence="2 5" id="KW-0812">Transmembrane</keyword>
<dbReference type="OrthoDB" id="9770329at2"/>
<evidence type="ECO:0000259" key="6">
    <source>
        <dbReference type="Pfam" id="PF04116"/>
    </source>
</evidence>
<comment type="subcellular location">
    <subcellularLocation>
        <location evidence="1">Membrane</location>
    </subcellularLocation>
</comment>
<dbReference type="GO" id="GO:0016491">
    <property type="term" value="F:oxidoreductase activity"/>
    <property type="evidence" value="ECO:0007669"/>
    <property type="project" value="InterPro"/>
</dbReference>
<keyword evidence="4 5" id="KW-0472">Membrane</keyword>
<evidence type="ECO:0000313" key="7">
    <source>
        <dbReference type="EMBL" id="RPE05787.1"/>
    </source>
</evidence>
<dbReference type="GO" id="GO:0008610">
    <property type="term" value="P:lipid biosynthetic process"/>
    <property type="evidence" value="ECO:0007669"/>
    <property type="project" value="InterPro"/>
</dbReference>
<keyword evidence="3 5" id="KW-1133">Transmembrane helix</keyword>
<feature type="transmembrane region" description="Helical" evidence="5">
    <location>
        <begin position="6"/>
        <end position="33"/>
    </location>
</feature>
<dbReference type="InterPro" id="IPR050307">
    <property type="entry name" value="Sterol_Desaturase_Related"/>
</dbReference>
<accession>A0A3N4PN95</accession>
<evidence type="ECO:0000256" key="5">
    <source>
        <dbReference type="SAM" id="Phobius"/>
    </source>
</evidence>
<dbReference type="InterPro" id="IPR006694">
    <property type="entry name" value="Fatty_acid_hydroxylase"/>
</dbReference>
<dbReference type="RefSeq" id="WP_123849440.1">
    <property type="nucleotide sequence ID" value="NZ_RPDH01000003.1"/>
</dbReference>
<dbReference type="EMBL" id="RPDH01000003">
    <property type="protein sequence ID" value="RPE05787.1"/>
    <property type="molecule type" value="Genomic_DNA"/>
</dbReference>
<evidence type="ECO:0000256" key="2">
    <source>
        <dbReference type="ARBA" id="ARBA00022692"/>
    </source>
</evidence>
<dbReference type="Pfam" id="PF04116">
    <property type="entry name" value="FA_hydroxylase"/>
    <property type="match status" value="1"/>
</dbReference>
<organism evidence="7 8">
    <name type="scientific">Chitinophaga lutea</name>
    <dbReference type="NCBI Taxonomy" id="2488634"/>
    <lineage>
        <taxon>Bacteria</taxon>
        <taxon>Pseudomonadati</taxon>
        <taxon>Bacteroidota</taxon>
        <taxon>Chitinophagia</taxon>
        <taxon>Chitinophagales</taxon>
        <taxon>Chitinophagaceae</taxon>
        <taxon>Chitinophaga</taxon>
    </lineage>
</organism>
<feature type="domain" description="Fatty acid hydroxylase" evidence="6">
    <location>
        <begin position="101"/>
        <end position="235"/>
    </location>
</feature>